<evidence type="ECO:0000313" key="2">
    <source>
        <dbReference type="Proteomes" id="UP000175829"/>
    </source>
</evidence>
<dbReference type="AlphaFoldDB" id="A0A1E7K6F2"/>
<dbReference type="InterPro" id="IPR054058">
    <property type="entry name" value="HTH_67"/>
</dbReference>
<gene>
    <name evidence="1" type="ORF">AN217_18685</name>
</gene>
<reference evidence="1 2" key="1">
    <citation type="journal article" date="2016" name="Front. Microbiol.">
        <title>Comparative Genomics Analysis of Streptomyces Species Reveals Their Adaptation to the Marine Environment and Their Diversity at the Genomic Level.</title>
        <authorList>
            <person name="Tian X."/>
            <person name="Zhang Z."/>
            <person name="Yang T."/>
            <person name="Chen M."/>
            <person name="Li J."/>
            <person name="Chen F."/>
            <person name="Yang J."/>
            <person name="Li W."/>
            <person name="Zhang B."/>
            <person name="Zhang Z."/>
            <person name="Wu J."/>
            <person name="Zhang C."/>
            <person name="Long L."/>
            <person name="Xiao J."/>
        </authorList>
    </citation>
    <scope>NUCLEOTIDE SEQUENCE [LARGE SCALE GENOMIC DNA]</scope>
    <source>
        <strain evidence="1 2">SCSIO M10379</strain>
    </source>
</reference>
<dbReference type="RefSeq" id="WP_069992340.1">
    <property type="nucleotide sequence ID" value="NZ_LJGV01000022.1"/>
</dbReference>
<dbReference type="NCBIfam" id="NF047719">
    <property type="entry name" value="SCO6745_fam_HTH"/>
    <property type="match status" value="1"/>
</dbReference>
<accession>A0A1E7K6F2</accession>
<dbReference type="Pfam" id="PF21863">
    <property type="entry name" value="HTH_67"/>
    <property type="match status" value="1"/>
</dbReference>
<name>A0A1E7K6F2_9ACTN</name>
<protein>
    <submittedName>
        <fullName evidence="1">SalK</fullName>
    </submittedName>
</protein>
<organism evidence="1 2">
    <name type="scientific">Streptomyces qinglanensis</name>
    <dbReference type="NCBI Taxonomy" id="943816"/>
    <lineage>
        <taxon>Bacteria</taxon>
        <taxon>Bacillati</taxon>
        <taxon>Actinomycetota</taxon>
        <taxon>Actinomycetes</taxon>
        <taxon>Kitasatosporales</taxon>
        <taxon>Streptomycetaceae</taxon>
        <taxon>Streptomyces</taxon>
    </lineage>
</organism>
<dbReference type="Proteomes" id="UP000175829">
    <property type="component" value="Unassembled WGS sequence"/>
</dbReference>
<dbReference type="EMBL" id="LJGV01000022">
    <property type="protein sequence ID" value="OEU99507.1"/>
    <property type="molecule type" value="Genomic_DNA"/>
</dbReference>
<dbReference type="PATRIC" id="fig|943816.4.peg.3234"/>
<proteinExistence type="predicted"/>
<comment type="caution">
    <text evidence="1">The sequence shown here is derived from an EMBL/GenBank/DDBJ whole genome shotgun (WGS) entry which is preliminary data.</text>
</comment>
<evidence type="ECO:0000313" key="1">
    <source>
        <dbReference type="EMBL" id="OEU99507.1"/>
    </source>
</evidence>
<sequence length="290" mass="30936">MTPLPERAGRRCHNALNALHSALYFSPALGKELSPYGIDDPRAINLSSRSAPLGAVGAGAVTATFYNYSHALVARFVPAVWDAASPETVLAARLRAADTMLRHLLGEDAVRSAEMTEAARLAVRAAEGCTRSGRPLHAANADLPVPPLDDSPHLALWHAATLLREHRGDGHIAVLQNAELDALEALVSHTASGHGMNPAWVMSTRGYNEQDWTAAQQRLTGRGLLDGEGELTERGTELRKHLEEETDRLDRRPYELLGAEGVARLTELAGGFTQAAIGAGAFPADLLGKG</sequence>